<keyword evidence="6" id="KW-1133">Transmembrane helix</keyword>
<dbReference type="InterPro" id="IPR058240">
    <property type="entry name" value="rSAM_sf"/>
</dbReference>
<dbReference type="InterPro" id="IPR051198">
    <property type="entry name" value="BchE-like"/>
</dbReference>
<evidence type="ECO:0000256" key="4">
    <source>
        <dbReference type="ARBA" id="ARBA00023004"/>
    </source>
</evidence>
<keyword evidence="6" id="KW-0812">Transmembrane</keyword>
<proteinExistence type="predicted"/>
<sequence>DRVLIDDDIFLLKPKGWLEEFAERYPEEIGIPLHCNVRPNMVSERVGRLLRKSNCTHVYMGIECGNNEVASKLLKRATKNEKIIEATEILHRNKIKIITLNIVGLPIKNPLEVDLETLDFNIKLKPNFAWSSILYPYPGTEIGELATNHGYFDANFEKVNVSNKSKSSMNLGDKKLNRKINNLQKLMGIIVEFPFLRPFTKFLISLPLDYFYMWVFFAFYGYKVTLRQSSFKGTMKNIINYIAFYFKYVSRLEKKVKFSSNLGKKSLSVENINNLN</sequence>
<reference evidence="8" key="1">
    <citation type="submission" date="2018-05" db="EMBL/GenBank/DDBJ databases">
        <authorList>
            <person name="Lanie J.A."/>
            <person name="Ng W.-L."/>
            <person name="Kazmierczak K.M."/>
            <person name="Andrzejewski T.M."/>
            <person name="Davidsen T.M."/>
            <person name="Wayne K.J."/>
            <person name="Tettelin H."/>
            <person name="Glass J.I."/>
            <person name="Rusch D."/>
            <person name="Podicherti R."/>
            <person name="Tsui H.-C.T."/>
            <person name="Winkler M.E."/>
        </authorList>
    </citation>
    <scope>NUCLEOTIDE SEQUENCE</scope>
</reference>
<keyword evidence="3" id="KW-0479">Metal-binding</keyword>
<evidence type="ECO:0000256" key="3">
    <source>
        <dbReference type="ARBA" id="ARBA00022723"/>
    </source>
</evidence>
<dbReference type="SUPFAM" id="SSF102114">
    <property type="entry name" value="Radical SAM enzymes"/>
    <property type="match status" value="1"/>
</dbReference>
<organism evidence="8">
    <name type="scientific">marine metagenome</name>
    <dbReference type="NCBI Taxonomy" id="408172"/>
    <lineage>
        <taxon>unclassified sequences</taxon>
        <taxon>metagenomes</taxon>
        <taxon>ecological metagenomes</taxon>
    </lineage>
</organism>
<evidence type="ECO:0000313" key="8">
    <source>
        <dbReference type="EMBL" id="SVD08114.1"/>
    </source>
</evidence>
<dbReference type="InterPro" id="IPR023404">
    <property type="entry name" value="rSAM_horseshoe"/>
</dbReference>
<keyword evidence="4" id="KW-0408">Iron</keyword>
<dbReference type="Pfam" id="PF04055">
    <property type="entry name" value="Radical_SAM"/>
    <property type="match status" value="1"/>
</dbReference>
<dbReference type="EMBL" id="UINC01128392">
    <property type="protein sequence ID" value="SVD08114.1"/>
    <property type="molecule type" value="Genomic_DNA"/>
</dbReference>
<feature type="domain" description="Radical SAM core" evidence="7">
    <location>
        <begin position="21"/>
        <end position="110"/>
    </location>
</feature>
<dbReference type="CDD" id="cd01335">
    <property type="entry name" value="Radical_SAM"/>
    <property type="match status" value="1"/>
</dbReference>
<dbReference type="AlphaFoldDB" id="A0A382SDY5"/>
<dbReference type="PANTHER" id="PTHR43409:SF7">
    <property type="entry name" value="BLL1977 PROTEIN"/>
    <property type="match status" value="1"/>
</dbReference>
<dbReference type="GO" id="GO:0051536">
    <property type="term" value="F:iron-sulfur cluster binding"/>
    <property type="evidence" value="ECO:0007669"/>
    <property type="project" value="UniProtKB-KW"/>
</dbReference>
<evidence type="ECO:0000256" key="5">
    <source>
        <dbReference type="ARBA" id="ARBA00023014"/>
    </source>
</evidence>
<feature type="transmembrane region" description="Helical" evidence="6">
    <location>
        <begin position="202"/>
        <end position="222"/>
    </location>
</feature>
<dbReference type="Gene3D" id="3.80.30.20">
    <property type="entry name" value="tm_1862 like domain"/>
    <property type="match status" value="1"/>
</dbReference>
<keyword evidence="5" id="KW-0411">Iron-sulfur</keyword>
<keyword evidence="6" id="KW-0472">Membrane</keyword>
<evidence type="ECO:0000256" key="1">
    <source>
        <dbReference type="ARBA" id="ARBA00001966"/>
    </source>
</evidence>
<dbReference type="PANTHER" id="PTHR43409">
    <property type="entry name" value="ANAEROBIC MAGNESIUM-PROTOPORPHYRIN IX MONOMETHYL ESTER CYCLASE-RELATED"/>
    <property type="match status" value="1"/>
</dbReference>
<name>A0A382SDY5_9ZZZZ</name>
<evidence type="ECO:0000259" key="7">
    <source>
        <dbReference type="Pfam" id="PF04055"/>
    </source>
</evidence>
<feature type="non-terminal residue" evidence="8">
    <location>
        <position position="1"/>
    </location>
</feature>
<accession>A0A382SDY5</accession>
<comment type="cofactor">
    <cofactor evidence="1">
        <name>[4Fe-4S] cluster</name>
        <dbReference type="ChEBI" id="CHEBI:49883"/>
    </cofactor>
</comment>
<dbReference type="GO" id="GO:0003824">
    <property type="term" value="F:catalytic activity"/>
    <property type="evidence" value="ECO:0007669"/>
    <property type="project" value="InterPro"/>
</dbReference>
<gene>
    <name evidence="8" type="ORF">METZ01_LOCUS360968</name>
</gene>
<dbReference type="GO" id="GO:0046872">
    <property type="term" value="F:metal ion binding"/>
    <property type="evidence" value="ECO:0007669"/>
    <property type="project" value="UniProtKB-KW"/>
</dbReference>
<protein>
    <recommendedName>
        <fullName evidence="7">Radical SAM core domain-containing protein</fullName>
    </recommendedName>
</protein>
<keyword evidence="2" id="KW-0949">S-adenosyl-L-methionine</keyword>
<evidence type="ECO:0000256" key="6">
    <source>
        <dbReference type="SAM" id="Phobius"/>
    </source>
</evidence>
<evidence type="ECO:0000256" key="2">
    <source>
        <dbReference type="ARBA" id="ARBA00022691"/>
    </source>
</evidence>
<dbReference type="InterPro" id="IPR007197">
    <property type="entry name" value="rSAM"/>
</dbReference>